<sequence>MEQVTEGFANSVSIADVVDAQLGQHPALDTMCVMNCQTKQRIIPNSSVSILDNEAFTGQVMLLVRTPDVDDPQDGNILSETPARISKFFSDKKRRFEFQFQIKLKKVPEGPLFLGCELEHQIKCGTITKAMVNLLLTMVRRINPGFHYSWGPEPSKKDYVSGNYEKTHLSFPVEASMDRIIVSKPGETPPELGYELFESNESVKRRRKMGAGSVVWNLEDTYTMCLWSAYCDWILWKSLNVPGMAPFSLCRVTGQQPIYLSVYEVTGTTPAEYRKKRPPHYRKNLNVYTRLEFSNLEHTSGGLAETVLRRSKVIAGLEQQSLPDTDSVDSDFETASRISHITS</sequence>
<evidence type="ECO:0000259" key="1">
    <source>
        <dbReference type="Pfam" id="PF08588"/>
    </source>
</evidence>
<proteinExistence type="predicted"/>
<dbReference type="InParanoid" id="A0A1Z5JNT5"/>
<feature type="domain" description="Domain of unknown function at the cortex 1" evidence="1">
    <location>
        <begin position="36"/>
        <end position="265"/>
    </location>
</feature>
<comment type="caution">
    <text evidence="2">The sequence shown here is derived from an EMBL/GenBank/DDBJ whole genome shotgun (WGS) entry which is preliminary data.</text>
</comment>
<dbReference type="Pfam" id="PF08588">
    <property type="entry name" value="Duc1"/>
    <property type="match status" value="1"/>
</dbReference>
<reference evidence="2 3" key="1">
    <citation type="journal article" date="2015" name="Plant Cell">
        <title>Oil accumulation by the oleaginous diatom Fistulifera solaris as revealed by the genome and transcriptome.</title>
        <authorList>
            <person name="Tanaka T."/>
            <person name="Maeda Y."/>
            <person name="Veluchamy A."/>
            <person name="Tanaka M."/>
            <person name="Abida H."/>
            <person name="Marechal E."/>
            <person name="Bowler C."/>
            <person name="Muto M."/>
            <person name="Sunaga Y."/>
            <person name="Tanaka M."/>
            <person name="Yoshino T."/>
            <person name="Taniguchi T."/>
            <person name="Fukuda Y."/>
            <person name="Nemoto M."/>
            <person name="Matsumoto M."/>
            <person name="Wong P.S."/>
            <person name="Aburatani S."/>
            <person name="Fujibuchi W."/>
        </authorList>
    </citation>
    <scope>NUCLEOTIDE SEQUENCE [LARGE SCALE GENOMIC DNA]</scope>
    <source>
        <strain evidence="2 3">JPCC DA0580</strain>
    </source>
</reference>
<dbReference type="Proteomes" id="UP000198406">
    <property type="component" value="Unassembled WGS sequence"/>
</dbReference>
<evidence type="ECO:0000313" key="3">
    <source>
        <dbReference type="Proteomes" id="UP000198406"/>
    </source>
</evidence>
<dbReference type="OrthoDB" id="37888at2759"/>
<organism evidence="2 3">
    <name type="scientific">Fistulifera solaris</name>
    <name type="common">Oleaginous diatom</name>
    <dbReference type="NCBI Taxonomy" id="1519565"/>
    <lineage>
        <taxon>Eukaryota</taxon>
        <taxon>Sar</taxon>
        <taxon>Stramenopiles</taxon>
        <taxon>Ochrophyta</taxon>
        <taxon>Bacillariophyta</taxon>
        <taxon>Bacillariophyceae</taxon>
        <taxon>Bacillariophycidae</taxon>
        <taxon>Naviculales</taxon>
        <taxon>Naviculaceae</taxon>
        <taxon>Fistulifera</taxon>
    </lineage>
</organism>
<evidence type="ECO:0000313" key="2">
    <source>
        <dbReference type="EMBL" id="GAX15680.1"/>
    </source>
</evidence>
<accession>A0A1Z5JNT5</accession>
<protein>
    <recommendedName>
        <fullName evidence="1">Domain of unknown function at the cortex 1 domain-containing protein</fullName>
    </recommendedName>
</protein>
<keyword evidence="3" id="KW-1185">Reference proteome</keyword>
<gene>
    <name evidence="2" type="ORF">FisN_3Hh154</name>
</gene>
<dbReference type="InterPro" id="IPR013897">
    <property type="entry name" value="Duc1"/>
</dbReference>
<name>A0A1Z5JNT5_FISSO</name>
<dbReference type="AlphaFoldDB" id="A0A1Z5JNT5"/>
<dbReference type="EMBL" id="BDSP01000095">
    <property type="protein sequence ID" value="GAX15680.1"/>
    <property type="molecule type" value="Genomic_DNA"/>
</dbReference>